<dbReference type="SUPFAM" id="SSF46785">
    <property type="entry name" value="Winged helix' DNA-binding domain"/>
    <property type="match status" value="1"/>
</dbReference>
<dbReference type="Gene3D" id="1.10.10.10">
    <property type="entry name" value="Winged helix-like DNA-binding domain superfamily/Winged helix DNA-binding domain"/>
    <property type="match status" value="1"/>
</dbReference>
<comment type="caution">
    <text evidence="12">The sequence shown here is derived from an EMBL/GenBank/DDBJ whole genome shotgun (WGS) entry which is preliminary data.</text>
</comment>
<dbReference type="InterPro" id="IPR011006">
    <property type="entry name" value="CheY-like_superfamily"/>
</dbReference>
<evidence type="ECO:0000313" key="13">
    <source>
        <dbReference type="Proteomes" id="UP000535437"/>
    </source>
</evidence>
<dbReference type="GO" id="GO:0003677">
    <property type="term" value="F:DNA binding"/>
    <property type="evidence" value="ECO:0007669"/>
    <property type="project" value="UniProtKB-KW"/>
</dbReference>
<dbReference type="EMBL" id="JACCFY010000001">
    <property type="protein sequence ID" value="NYJ77347.1"/>
    <property type="molecule type" value="Genomic_DNA"/>
</dbReference>
<sequence>MTCSVLIVDDDVRVAHNHRELVESLPGFTVVGVVHTGAEALQAVRHHRPDLLLLDLFLPDRTGLQVLEELRAPVWRREVGVVDAVIITALRDMEHVRTAMALGALHYLIKPFPLRQLRDQLERYAAARKRMQTMSTVTQNDVDALFATMRPRASRSMPKGLTSATAERVAEALRAVEEDTSATELSEATGIARVTARRYLEHLCSEGRAELTLRYGQAGRPEHRYRWVP</sequence>
<evidence type="ECO:0000256" key="1">
    <source>
        <dbReference type="ARBA" id="ARBA00004496"/>
    </source>
</evidence>
<organism evidence="12 13">
    <name type="scientific">Nesterenkonia xinjiangensis</name>
    <dbReference type="NCBI Taxonomy" id="225327"/>
    <lineage>
        <taxon>Bacteria</taxon>
        <taxon>Bacillati</taxon>
        <taxon>Actinomycetota</taxon>
        <taxon>Actinomycetes</taxon>
        <taxon>Micrococcales</taxon>
        <taxon>Micrococcaceae</taxon>
        <taxon>Nesterenkonia</taxon>
    </lineage>
</organism>
<dbReference type="InterPro" id="IPR024187">
    <property type="entry name" value="Sig_transdc_resp-reg_cit/mal"/>
</dbReference>
<evidence type="ECO:0000256" key="6">
    <source>
        <dbReference type="ARBA" id="ARBA00023125"/>
    </source>
</evidence>
<comment type="subcellular location">
    <subcellularLocation>
        <location evidence="1 9">Cytoplasm</location>
    </subcellularLocation>
</comment>
<dbReference type="PANTHER" id="PTHR45526:SF1">
    <property type="entry name" value="TRANSCRIPTIONAL REGULATORY PROTEIN DCUR-RELATED"/>
    <property type="match status" value="1"/>
</dbReference>
<evidence type="ECO:0000256" key="9">
    <source>
        <dbReference type="PIRNR" id="PIRNR006171"/>
    </source>
</evidence>
<keyword evidence="8 9" id="KW-0804">Transcription</keyword>
<dbReference type="GO" id="GO:0000156">
    <property type="term" value="F:phosphorelay response regulator activity"/>
    <property type="evidence" value="ECO:0007669"/>
    <property type="project" value="TreeGrafter"/>
</dbReference>
<evidence type="ECO:0000256" key="3">
    <source>
        <dbReference type="ARBA" id="ARBA00022553"/>
    </source>
</evidence>
<evidence type="ECO:0000313" key="12">
    <source>
        <dbReference type="EMBL" id="NYJ77347.1"/>
    </source>
</evidence>
<dbReference type="Pfam" id="PF00072">
    <property type="entry name" value="Response_reg"/>
    <property type="match status" value="1"/>
</dbReference>
<dbReference type="RefSeq" id="WP_179540841.1">
    <property type="nucleotide sequence ID" value="NZ_BAAALL010000004.1"/>
</dbReference>
<dbReference type="Proteomes" id="UP000535437">
    <property type="component" value="Unassembled WGS sequence"/>
</dbReference>
<accession>A0A7Z0KB88</accession>
<feature type="domain" description="Response regulatory" evidence="11">
    <location>
        <begin position="4"/>
        <end position="125"/>
    </location>
</feature>
<name>A0A7Z0KB88_9MICC</name>
<dbReference type="GO" id="GO:0003700">
    <property type="term" value="F:DNA-binding transcription factor activity"/>
    <property type="evidence" value="ECO:0007669"/>
    <property type="project" value="InterPro"/>
</dbReference>
<gene>
    <name evidence="12" type="ORF">HNR09_000758</name>
</gene>
<evidence type="ECO:0000256" key="8">
    <source>
        <dbReference type="ARBA" id="ARBA00023163"/>
    </source>
</evidence>
<keyword evidence="6 9" id="KW-0238">DNA-binding</keyword>
<protein>
    <recommendedName>
        <fullName evidence="9">Transcriptional regulatory protein</fullName>
    </recommendedName>
</protein>
<dbReference type="GO" id="GO:0005737">
    <property type="term" value="C:cytoplasm"/>
    <property type="evidence" value="ECO:0007669"/>
    <property type="project" value="UniProtKB-SubCell"/>
</dbReference>
<dbReference type="InterPro" id="IPR051271">
    <property type="entry name" value="2C-system_Tx_regulators"/>
</dbReference>
<evidence type="ECO:0000256" key="2">
    <source>
        <dbReference type="ARBA" id="ARBA00022490"/>
    </source>
</evidence>
<evidence type="ECO:0000259" key="11">
    <source>
        <dbReference type="PROSITE" id="PS50110"/>
    </source>
</evidence>
<dbReference type="InterPro" id="IPR001789">
    <property type="entry name" value="Sig_transdc_resp-reg_receiver"/>
</dbReference>
<keyword evidence="13" id="KW-1185">Reference proteome</keyword>
<keyword evidence="7 9" id="KW-0010">Activator</keyword>
<evidence type="ECO:0000256" key="7">
    <source>
        <dbReference type="ARBA" id="ARBA00023159"/>
    </source>
</evidence>
<evidence type="ECO:0000256" key="5">
    <source>
        <dbReference type="ARBA" id="ARBA00023015"/>
    </source>
</evidence>
<proteinExistence type="predicted"/>
<dbReference type="SMART" id="SM00448">
    <property type="entry name" value="REC"/>
    <property type="match status" value="1"/>
</dbReference>
<dbReference type="PROSITE" id="PS50110">
    <property type="entry name" value="RESPONSE_REGULATORY"/>
    <property type="match status" value="1"/>
</dbReference>
<reference evidence="12 13" key="1">
    <citation type="submission" date="2020-07" db="EMBL/GenBank/DDBJ databases">
        <title>Sequencing the genomes of 1000 actinobacteria strains.</title>
        <authorList>
            <person name="Klenk H.-P."/>
        </authorList>
    </citation>
    <scope>NUCLEOTIDE SEQUENCE [LARGE SCALE GENOMIC DNA]</scope>
    <source>
        <strain evidence="12 13">DSM 15475</strain>
    </source>
</reference>
<keyword evidence="4 9" id="KW-0902">Two-component regulatory system</keyword>
<dbReference type="AlphaFoldDB" id="A0A7Z0KB88"/>
<feature type="modified residue" description="4-aspartylphosphate" evidence="10">
    <location>
        <position position="55"/>
    </location>
</feature>
<dbReference type="PANTHER" id="PTHR45526">
    <property type="entry name" value="TRANSCRIPTIONAL REGULATORY PROTEIN DPIA"/>
    <property type="match status" value="1"/>
</dbReference>
<dbReference type="InterPro" id="IPR036390">
    <property type="entry name" value="WH_DNA-bd_sf"/>
</dbReference>
<keyword evidence="2 9" id="KW-0963">Cytoplasm</keyword>
<dbReference type="PIRSF" id="PIRSF006171">
    <property type="entry name" value="RR_citrat_malat"/>
    <property type="match status" value="1"/>
</dbReference>
<dbReference type="Gene3D" id="3.40.50.2300">
    <property type="match status" value="1"/>
</dbReference>
<keyword evidence="5 9" id="KW-0805">Transcription regulation</keyword>
<evidence type="ECO:0000256" key="10">
    <source>
        <dbReference type="PROSITE-ProRule" id="PRU00169"/>
    </source>
</evidence>
<dbReference type="InterPro" id="IPR036388">
    <property type="entry name" value="WH-like_DNA-bd_sf"/>
</dbReference>
<keyword evidence="3 10" id="KW-0597">Phosphoprotein</keyword>
<dbReference type="SUPFAM" id="SSF52172">
    <property type="entry name" value="CheY-like"/>
    <property type="match status" value="1"/>
</dbReference>
<evidence type="ECO:0000256" key="4">
    <source>
        <dbReference type="ARBA" id="ARBA00023012"/>
    </source>
</evidence>